<dbReference type="AlphaFoldDB" id="A0AAX4KQA9"/>
<sequence>MSNTSNATTDKVPLTKPLSNMTLQPTSEIPTSVPSVTSEHPKPDAISNTVGQDDVTVTVADTIPSTNGDNKSKPIFMRTTYLFEGMKKTDEWPGIEWLARLTWDEKYEPSQDVKDSAQKFDYGYLVPQLRNFAGTSVDFSMKSDYSKGSTWTEVTKRFKDQMRERGERASHAAWEAFKRAHPDESENFEIKYVSQEEYANAHPHPSGEHPFPTYKWGNKGIFDFDKHTTEVDEFYADGSEQSKGIVLTAGFVKKGAYIDRRLGSSAENQDTGVSGDSDAPVTEDVIVMPETEAAIRLASLPGCTISQQNKEKSLLFIAQMKERLTSVTQDKSHIVVDRSQGPKDRVYAITANHVISISDRSSEVVQAAFNEDRSNVNHFTYLHLSPDNYEAFGNNVKISRVSYEDYWNWAKKSNGYGNDGPEGTGEEVSVV</sequence>
<dbReference type="KEGG" id="ker:91105051"/>
<reference evidence="2 3" key="1">
    <citation type="submission" date="2024-01" db="EMBL/GenBank/DDBJ databases">
        <title>Comparative genomics of Cryptococcus and Kwoniella reveals pathogenesis evolution and contrasting modes of karyotype evolution via chromosome fusion or intercentromeric recombination.</title>
        <authorList>
            <person name="Coelho M.A."/>
            <person name="David-Palma M."/>
            <person name="Shea T."/>
            <person name="Bowers K."/>
            <person name="McGinley-Smith S."/>
            <person name="Mohammad A.W."/>
            <person name="Gnirke A."/>
            <person name="Yurkov A.M."/>
            <person name="Nowrousian M."/>
            <person name="Sun S."/>
            <person name="Cuomo C.A."/>
            <person name="Heitman J."/>
        </authorList>
    </citation>
    <scope>NUCLEOTIDE SEQUENCE [LARGE SCALE GENOMIC DNA]</scope>
    <source>
        <strain evidence="2 3">PYCC6329</strain>
    </source>
</reference>
<feature type="compositionally biased region" description="Polar residues" evidence="1">
    <location>
        <begin position="17"/>
        <end position="38"/>
    </location>
</feature>
<protein>
    <submittedName>
        <fullName evidence="2">Uncharacterized protein</fullName>
    </submittedName>
</protein>
<evidence type="ECO:0000313" key="2">
    <source>
        <dbReference type="EMBL" id="WWD08139.1"/>
    </source>
</evidence>
<dbReference type="Proteomes" id="UP001358614">
    <property type="component" value="Chromosome 1"/>
</dbReference>
<keyword evidence="3" id="KW-1185">Reference proteome</keyword>
<accession>A0AAX4KQA9</accession>
<gene>
    <name evidence="2" type="ORF">V865_006250</name>
</gene>
<dbReference type="RefSeq" id="XP_066086106.1">
    <property type="nucleotide sequence ID" value="XM_066230009.1"/>
</dbReference>
<proteinExistence type="predicted"/>
<evidence type="ECO:0000256" key="1">
    <source>
        <dbReference type="SAM" id="MobiDB-lite"/>
    </source>
</evidence>
<evidence type="ECO:0000313" key="3">
    <source>
        <dbReference type="Proteomes" id="UP001358614"/>
    </source>
</evidence>
<feature type="region of interest" description="Disordered" evidence="1">
    <location>
        <begin position="1"/>
        <end position="49"/>
    </location>
</feature>
<dbReference type="EMBL" id="CP144089">
    <property type="protein sequence ID" value="WWD08139.1"/>
    <property type="molecule type" value="Genomic_DNA"/>
</dbReference>
<organism evidence="2 3">
    <name type="scientific">Kwoniella europaea PYCC6329</name>
    <dbReference type="NCBI Taxonomy" id="1423913"/>
    <lineage>
        <taxon>Eukaryota</taxon>
        <taxon>Fungi</taxon>
        <taxon>Dikarya</taxon>
        <taxon>Basidiomycota</taxon>
        <taxon>Agaricomycotina</taxon>
        <taxon>Tremellomycetes</taxon>
        <taxon>Tremellales</taxon>
        <taxon>Cryptococcaceae</taxon>
        <taxon>Kwoniella</taxon>
    </lineage>
</organism>
<name>A0AAX4KQA9_9TREE</name>
<dbReference type="GeneID" id="91105051"/>